<dbReference type="Pfam" id="PF12724">
    <property type="entry name" value="Flavodoxin_5"/>
    <property type="match status" value="1"/>
</dbReference>
<evidence type="ECO:0000259" key="1">
    <source>
        <dbReference type="Pfam" id="PF12724"/>
    </source>
</evidence>
<gene>
    <name evidence="2" type="ORF">GCM10010406_33980</name>
</gene>
<dbReference type="EMBL" id="BAAATA010000019">
    <property type="protein sequence ID" value="GAA2495031.1"/>
    <property type="molecule type" value="Genomic_DNA"/>
</dbReference>
<evidence type="ECO:0000313" key="3">
    <source>
        <dbReference type="Proteomes" id="UP001501358"/>
    </source>
</evidence>
<comment type="caution">
    <text evidence="2">The sequence shown here is derived from an EMBL/GenBank/DDBJ whole genome shotgun (WGS) entry which is preliminary data.</text>
</comment>
<dbReference type="Proteomes" id="UP001501358">
    <property type="component" value="Unassembled WGS sequence"/>
</dbReference>
<feature type="domain" description="Flavodoxin" evidence="1">
    <location>
        <begin position="5"/>
        <end position="141"/>
    </location>
</feature>
<proteinExistence type="predicted"/>
<organism evidence="2 3">
    <name type="scientific">Streptomyces thermolineatus</name>
    <dbReference type="NCBI Taxonomy" id="44033"/>
    <lineage>
        <taxon>Bacteria</taxon>
        <taxon>Bacillati</taxon>
        <taxon>Actinomycetota</taxon>
        <taxon>Actinomycetes</taxon>
        <taxon>Kitasatosporales</taxon>
        <taxon>Streptomycetaceae</taxon>
        <taxon>Streptomyces</taxon>
    </lineage>
</organism>
<dbReference type="InterPro" id="IPR026816">
    <property type="entry name" value="Flavodoxin_dom"/>
</dbReference>
<protein>
    <submittedName>
        <fullName evidence="2">Flavodoxin domain-containing protein</fullName>
    </submittedName>
</protein>
<name>A0ABN3M3V8_9ACTN</name>
<accession>A0ABN3M3V8</accession>
<evidence type="ECO:0000313" key="2">
    <source>
        <dbReference type="EMBL" id="GAA2495031.1"/>
    </source>
</evidence>
<reference evidence="2 3" key="1">
    <citation type="journal article" date="2019" name="Int. J. Syst. Evol. Microbiol.">
        <title>The Global Catalogue of Microorganisms (GCM) 10K type strain sequencing project: providing services to taxonomists for standard genome sequencing and annotation.</title>
        <authorList>
            <consortium name="The Broad Institute Genomics Platform"/>
            <consortium name="The Broad Institute Genome Sequencing Center for Infectious Disease"/>
            <person name="Wu L."/>
            <person name="Ma J."/>
        </authorList>
    </citation>
    <scope>NUCLEOTIDE SEQUENCE [LARGE SCALE GENOMIC DNA]</scope>
    <source>
        <strain evidence="2 3">JCM 6307</strain>
    </source>
</reference>
<dbReference type="RefSeq" id="WP_344384034.1">
    <property type="nucleotide sequence ID" value="NZ_BAAATA010000019.1"/>
</dbReference>
<dbReference type="SUPFAM" id="SSF52218">
    <property type="entry name" value="Flavoproteins"/>
    <property type="match status" value="1"/>
</dbReference>
<keyword evidence="3" id="KW-1185">Reference proteome</keyword>
<sequence>MTVLVGHAGRHGSTRGIAERIGERLAGHGERVEVRPLDGAVDPGGYEAFVLGSAVYDMAWLPEAADFVRRGFGAARTPPVWLFSVGAADALGRPLRSYAARKEEGRLFAYLTGLRPGLHPRSVRLFSGAVAREHLPPAGRLFLRATGGSYGDHRNWPEIDAWADSVARELAAGAARP</sequence>
<dbReference type="InterPro" id="IPR029039">
    <property type="entry name" value="Flavoprotein-like_sf"/>
</dbReference>